<evidence type="ECO:0000256" key="7">
    <source>
        <dbReference type="ARBA" id="ARBA00023123"/>
    </source>
</evidence>
<keyword evidence="3 10" id="KW-0547">Nucleotide-binding</keyword>
<dbReference type="InterPro" id="IPR036018">
    <property type="entry name" value="MYSc_Myo11"/>
</dbReference>
<protein>
    <recommendedName>
        <fullName evidence="18">Myosin motor domain-containing protein</fullName>
    </recommendedName>
</protein>
<dbReference type="FunFam" id="1.20.5.190:FF:000001">
    <property type="entry name" value="unconventional myosin-Va"/>
    <property type="match status" value="2"/>
</dbReference>
<feature type="region of interest" description="Disordered" evidence="12">
    <location>
        <begin position="1"/>
        <end position="98"/>
    </location>
</feature>
<dbReference type="PROSITE" id="PS51126">
    <property type="entry name" value="DILUTE"/>
    <property type="match status" value="2"/>
</dbReference>
<keyword evidence="4 10" id="KW-0067">ATP-binding</keyword>
<dbReference type="PROSITE" id="PS51456">
    <property type="entry name" value="MYOSIN_MOTOR"/>
    <property type="match status" value="2"/>
</dbReference>
<keyword evidence="17" id="KW-1185">Reference proteome</keyword>
<feature type="compositionally biased region" description="Polar residues" evidence="12">
    <location>
        <begin position="4311"/>
        <end position="4320"/>
    </location>
</feature>
<sequence length="4760" mass="540780">MSHHAGEERGVEPGWLPTTTTSPLLSRRTAVPLCSPPVAVALDGSTTRGPRPPPPPLPCADRADARRSASGPGRGGDRPSAPPRPRRAASPPVRSRGASGGFSASVLNIVIGSHVWVEDKDSAWVDGEVFRIDGKNAHVRTTKGKTVIANVSDIHPKDTEAPPDGVDDMTRLSYLHEPGVLDNLAVRYARNLIYTYTGNILIAINPFQRLPNLVDVRTMEKYKGANLGDLDPHVFAIADVSYRQMMNEGRNNSILVSGESGAGKTETTKLLMRYLAYLGGRSGTGGRTVEQQVLESNPVLEAFGNAKTVRNNNSSRFGKFVEIQFDKSGKISGAAIRTYLLERSRVCQINSPERNYHCFYFLCAAPPEDIKRYKLGDPSSFHYLNQSSCIKVDGINDAEEYLVTRNAMDTVGIIEQEQEAIFRVVAAVLHLGNINFAKGREVDSSVIKDDKSRFHLNTAAELLMCDCKKLENALINREINTPEGVITTTVGPSSATVSRDGLAKQIYSRLFDWLVNRINASIGQDPNSDKLIGVLDIYGFESFKTNSFEQLCINFTNEKLQQHFNQNVFKMEQEEYTREQINWSYIEFVDNQDVLDLIEKKPGGIIALLDEACMFPKSTHETFSQKLYEKFKNHKRFTKPKLSRTSFTIQHYAGDVIYQSDHFLDKNKDYVVAEHQELLNASRCSFVSALFPPASEENTKSSKSSIATRFKVQLHELMETLSSTEPHYIRCIKPNSVLKPAIFENTNVLQQLRCSGVLEAIRISCAGYPTRKLFHDFLHRFRILAPEIVKEKNDEKVICQQVLDKMGLQGYQIGRTKVFLRAGQMAELDARRTEVRNNAARGVQGQFRTHVAREQFLILRNASVCLQSFVRARLACKLHECLRREAAAIKIQKNIRCYFAWRTYSQLRLSAITLQTGLRTMAALKEFMFRKQNKATTHIQTQWRCHRDNSNYLKLKRAALTYQCAWRRRVARRELRQLRMAARDTQALKVAKEKLEERVEELTNRLGLEKKLRTDLEKSKAAEVSKLQAALNEMEQRMQDVTAMQERESAKKAVEEALEQEREKISSLTSEIEGLKALLVAEREENDLTKKAHANAQERNEELNKVVEDADGKIKQLSDTVQRLEETIQEREALLLAERQQKEEASAVIAESQARNEEFASKLEDAEKQIDLLQETVQRFEEAIKNLQSSVTVEKQQHEETVAQLAEARAKIDELLREVGDTDEKSTQLETTMQRLEESLTEKDALLTTERQETEATKKLLGEAQYKNEELLKKIEDADKSIAHYHDTTQRLEENVTAVENSLKAERQHNGAIMKQLADAQVEIGELQRNLEDADKRNNQLQDSLQRLVEDATTSEALLVAERQENEVTKKTLTEALDQIEELVKEVECAKNSVYQLQDNIQRLEQSASAREADLLTEHQEKETTFKALAKAQAKIEELLEEISSANKKTDLLQKTIERLEEGATTTDALYLTERQEHDQTKKAFSEAQEINQQLHRKIEEAEKNIEQLRENVERLEKDATARDSLLLMTKQSHDDTIKELLEAQERNLELMNGVEDSNKKIMLLEDSVKRLEERIAYIDSLLAIERRENNETKKELADAQKEIEELLDEMQDNVASIAEHEDTIRRLEEDGIAKEALLLTEKQAHEATRMTLTEALEKNEELLKKIHDDDKHILELQFTIQRLEENTAAKESLLLREREQNDATTKAQIESQERNEQLLKKFVDVDRKIDLLQDTIERIGENSTTKDALLLSERQEKDAIKKELVEAGERNEELLIKIEDTNKKIEHLQNAIIKLEGDIAAKDVSLEAAREENDTIRNSLAEAQEKNEELLRKISDNEYRIHLLQDTAQKLQVDAISRLSSFVMEKQESDAAKRALTEAHERNEDLLKRNEDLLKRNNDLIKKIEESGKTINQLQETLQRLEGKSTNLEAENQVLRQQTTATPPSTAKSSASRSKITRIHRSPENGHILNGDTRQAEIKPSTGTSETIPSIGNAPDLNNEKHVEQGEKLQKVLNQKYQSHQPQDDQQWLLTCISQYLGFSGSKPVAALLIYQCLSHWRSFEAMKTGVFDSILQAINSATEAQNDTRALAYWLSNLSTLTVLLQRSFKTTRTAISTPQRRRFSSERIFHASQTSNAGLAYLSGQPVVGAAGLPQVEAKYPALLFKQQLVDLIEKVYGMISDSVKKELNPLLELCIQDPRTSHSSPAKGHANGLGQKNQLGHWLAIVKVLSNYLDVLRANHVPSILVHKLFTQIFSLIDVQLFNSNGEYVKVGLAELKHWSDNATREVISLKPMRTLKEIRTDVCPALSIQQLERIVGMYWDDINGSNTISAEFTSSLKSAVREESNTVTTFSILLDDDSCIPFSLDDIAKTMPIIEASVLNIVIGSHVWVEDKDSAWVDGEVFRIDGKNAHVRTTKGKTVIANVSDIHPKDTEAPPDGVDDMTRLSYLHEPGVLDNLAVRYARNLIYTYTGNILIAINPFQRLPNLVDVRTMEKYKGANLGDLDPHVFAIADVSYRQMMNEGRNNSILVSGESGAGKTETTKLLMRYLAYLGGRSGTGGRTVEQQVLESNPVLEAFGNAKTVRNNNSSRFGKFVEIQFDKSGKISGAAIRTYLLERSRVCQINSPERNYHCFYFLCAAPPEDIKRYKLGDPSSFHYLNQSSCIKVDGINDAEEYLVTRNAMDTVGIIEQEQEAIFRVVAAVLHLGNINFAKGREVDSSVIKDDKSRFHLNTAAELLMCDCKKLENALINREINTPEGVITTTVGPSSATVSRDGLAKQIYSRLFDWLVNRINASIGQDPNSDKLIGVLDIYGFESFKTNSFEQLCINFTNEKLQQHFNQNVFKMEQEEYTREQINWSYIEFVDNQDVLDLIEKKPGGIIALLDEACMFPKSTHETFSQKLYEKFKNHKRFTKPKLSRTSFTIQHYAGDVIYQSDHFLDKNKDYVVAEHQELLNASRCSFVSALFPPASEENTKSSKSSIATRFKVQLHELMETLSSTEPHYIRCIKPNSVLKPAIFENTNVLQQLRCSGVLEAIRISCAGYPTRKLFHDFLHRFRILAPEIVKEKNDEKVICQQVLDKMGLQGYQIGRTKVFLRAGQMAELDARRTEVRNNAARGVQGQFRTHVAREQFLILRNASVCLQSFVRARLACKLHECLRREAAAIKIQKNIRCYFAWRTYSQLRLSAITLQTGLRTMAALKEFMFRKQNKATTHIQTQWRCHRDNSNYLKLKRAALTYQCAWRRRVARRELRQLRMAARDTQALKVAKEKLEERVEELTNRLGLEKKLRTDLEKSKAAEVSKLQAALNEMEQRMQDVTAMQERESAKKAVEEALEQEREKISSLTSEIEGLKALLVAEREENDLTKKAHANAQERNEELNKVVEDADGKIKQLSDTVQRLEETIQEREALLLAERQQKEEASAVIAESQARNEEFASKLEDAEKQIDLLQETVQRFEEAIKNLQSSVTVEKQQHEETVAQLAEARAKIDELLREVGDTDEKSTQLETTMQRLEESLTEKDALLTTERQETEATKKLLGEAQYKNEELLKKIEDADKSIAHYHDTTQRLEENVTAVENSLKAERQHNGAIMKQLADAQVEIGELQRNLEDADKRNNQLQDSLQRLVEDATTSEALLVAERQENEVTKKTLTEALDQIEELVKEVECAKNSVYQLQDNIQRLEQSASAREADLLTEHQEKETTFKALAKAQAKIEELLEEISSANKKTDLLQKTIERLEEGATTTDALYLTERQEHDQTKKAFSEAQEINQQLHRKIEEAEKNIEQLRENVERLEKDATARDSLLLMTKQSHDDTIKELLEAQERNLELMNGVEDSNKKIMLLEDSVKRLEERIAYIDSLLAIERRENNETKKELADAQKEIEELLDEMQDNVASIAEHEDTIRRLEENVGAKESLLLTEREQNASTLKLLAEARLEIDELIRKLEDSDRKSDSLQNTIKRLEEDGIAKEALLLTEKQAHEATRMTLTEALEKNEELLKKIHDDDKHILELQFTIQRLEENTAAKESLLLREREQNDATTKAQIESQERNEQLLKKFVDVDRKIDLLQDTIERIGENSTTKDALLLSERQEKDAIKKELVEAGERNEELLIKIEDTNKKIEHLQNAIIKLEGDIAAKDVSLEAAREENDTIRNSLAEAQEKNEELLRKISDNEYRIHLLQDTAQKLQVDAISRLSSFVMEKQESDAAKRALTEAHERNEDLLKRNEDLLKRNNDLIKKIEESGKTINQLQETLQRLEGKSTNLEAENQVLRQQTTATPPSTAKSSASRSKITRIHRSPENGHILNGDTRQAEIKPSTGTSETIPSIGNAPDLNNEKHVEQGEKLQKVLNQKYQSHQPQDDQQWLLTCISQYLGFSGSKPVAALLIYQCLSHWRSFEAMKTGVFDSILQAINSATEAQNDTRALAYWLSNLSTLTVLLQRSFKTTRTAISTPQRRRFSSERIFHASQTSNAGLAYLSGQPVVGAAGLPQVEAKYPALLFKQQLVDLIEKVYGMISDSVKKELNPLLELCIQDPRTSHSSPAKGHANGLGQKNQLGHWLAIVKVLSNYLDVLRANHVPSILVHKLFTQIFSLIDVQLFNRLLLRRECCSFSNGEYVKVGLAELKHWSDNATREFAGSAWDALKHIRQAVDFLVISLKPMRTLKEIRTDVCPALSIQQLERIVGMYWDDINGSNTISAEFTSSLKSAVREESNTVTTFSILLDDDSCIPFSLDDIAKTMPIIEVADDDLLPFVRENPSFAFLLQRGNS</sequence>
<dbReference type="PANTHER" id="PTHR13140:SF737">
    <property type="entry name" value="MYOSIN FAMILY PROTEIN WITH DIL DOMAIN"/>
    <property type="match status" value="1"/>
</dbReference>
<dbReference type="Gene3D" id="1.20.5.190">
    <property type="match status" value="6"/>
</dbReference>
<proteinExistence type="inferred from homology"/>
<feature type="coiled-coil region" evidence="11">
    <location>
        <begin position="1758"/>
        <end position="1841"/>
    </location>
</feature>
<evidence type="ECO:0000259" key="14">
    <source>
        <dbReference type="PROSITE" id="PS51456"/>
    </source>
</evidence>
<dbReference type="GO" id="GO:0005524">
    <property type="term" value="F:ATP binding"/>
    <property type="evidence" value="ECO:0007669"/>
    <property type="project" value="UniProtKB-UniRule"/>
</dbReference>
<evidence type="ECO:0000256" key="11">
    <source>
        <dbReference type="SAM" id="Coils"/>
    </source>
</evidence>
<dbReference type="InterPro" id="IPR027417">
    <property type="entry name" value="P-loop_NTPase"/>
</dbReference>
<dbReference type="GO" id="GO:0005516">
    <property type="term" value="F:calmodulin binding"/>
    <property type="evidence" value="ECO:0007669"/>
    <property type="project" value="UniProtKB-KW"/>
</dbReference>
<reference evidence="16" key="1">
    <citation type="submission" date="2015-04" db="UniProtKB">
        <authorList>
            <consortium name="EnsemblPlants"/>
        </authorList>
    </citation>
    <scope>IDENTIFICATION</scope>
</reference>
<feature type="region of interest" description="Disordered" evidence="12">
    <location>
        <begin position="4265"/>
        <end position="4329"/>
    </location>
</feature>
<reference evidence="16" key="2">
    <citation type="submission" date="2018-05" db="EMBL/GenBank/DDBJ databases">
        <title>OpunRS2 (Oryza punctata Reference Sequence Version 2).</title>
        <authorList>
            <person name="Zhang J."/>
            <person name="Kudrna D."/>
            <person name="Lee S."/>
            <person name="Talag J."/>
            <person name="Welchert J."/>
            <person name="Wing R.A."/>
        </authorList>
    </citation>
    <scope>NUCLEOTIDE SEQUENCE [LARGE SCALE GENOMIC DNA]</scope>
</reference>
<feature type="compositionally biased region" description="Low complexity" evidence="12">
    <location>
        <begin position="16"/>
        <end position="29"/>
    </location>
</feature>
<dbReference type="SMART" id="SM00015">
    <property type="entry name" value="IQ"/>
    <property type="match status" value="10"/>
</dbReference>
<dbReference type="FunFam" id="1.10.10.820:FF:000001">
    <property type="entry name" value="Myosin heavy chain"/>
    <property type="match status" value="2"/>
</dbReference>
<feature type="binding site" evidence="10">
    <location>
        <begin position="2531"/>
        <end position="2538"/>
    </location>
    <ligand>
        <name>ATP</name>
        <dbReference type="ChEBI" id="CHEBI:30616"/>
    </ligand>
</feature>
<evidence type="ECO:0000313" key="16">
    <source>
        <dbReference type="EnsemblPlants" id="OPUNC01G28480.1"/>
    </source>
</evidence>
<dbReference type="EnsemblPlants" id="OPUNC01G28480.1">
    <property type="protein sequence ID" value="OPUNC01G28480.1"/>
    <property type="gene ID" value="OPUNC01G28480"/>
</dbReference>
<dbReference type="Gene3D" id="3.30.70.1590">
    <property type="match status" value="2"/>
</dbReference>
<dbReference type="STRING" id="4537.A0A0E0JN73"/>
<feature type="domain" description="Dilute" evidence="13">
    <location>
        <begin position="2070"/>
        <end position="2414"/>
    </location>
</feature>
<dbReference type="InterPro" id="IPR001609">
    <property type="entry name" value="Myosin_head_motor_dom-like"/>
</dbReference>
<evidence type="ECO:0000256" key="3">
    <source>
        <dbReference type="ARBA" id="ARBA00022741"/>
    </source>
</evidence>
<name>A0A0E0JN73_ORYPU</name>
<feature type="compositionally biased region" description="Low complexity" evidence="12">
    <location>
        <begin position="88"/>
        <end position="98"/>
    </location>
</feature>
<feature type="domain" description="Myosin motor" evidence="14">
    <location>
        <begin position="164"/>
        <end position="833"/>
    </location>
</feature>
<evidence type="ECO:0000256" key="1">
    <source>
        <dbReference type="ARBA" id="ARBA00008049"/>
    </source>
</evidence>
<dbReference type="CDD" id="cd01384">
    <property type="entry name" value="MYSc_Myo11"/>
    <property type="match status" value="2"/>
</dbReference>
<dbReference type="PROSITE" id="PS50096">
    <property type="entry name" value="IQ"/>
    <property type="match status" value="6"/>
</dbReference>
<evidence type="ECO:0000256" key="12">
    <source>
        <dbReference type="SAM" id="MobiDB-lite"/>
    </source>
</evidence>
<dbReference type="HOGENOM" id="CLU_223464_0_0_1"/>
<dbReference type="PANTHER" id="PTHR13140">
    <property type="entry name" value="MYOSIN"/>
    <property type="match status" value="1"/>
</dbReference>
<dbReference type="GO" id="GO:0007015">
    <property type="term" value="P:actin filament organization"/>
    <property type="evidence" value="ECO:0007669"/>
    <property type="project" value="InterPro"/>
</dbReference>
<feature type="region of interest" description="Actin-binding" evidence="10">
    <location>
        <begin position="2987"/>
        <end position="3009"/>
    </location>
</feature>
<dbReference type="InterPro" id="IPR036961">
    <property type="entry name" value="Kinesin_motor_dom_sf"/>
</dbReference>
<organism evidence="16">
    <name type="scientific">Oryza punctata</name>
    <name type="common">Red rice</name>
    <dbReference type="NCBI Taxonomy" id="4537"/>
    <lineage>
        <taxon>Eukaryota</taxon>
        <taxon>Viridiplantae</taxon>
        <taxon>Streptophyta</taxon>
        <taxon>Embryophyta</taxon>
        <taxon>Tracheophyta</taxon>
        <taxon>Spermatophyta</taxon>
        <taxon>Magnoliopsida</taxon>
        <taxon>Liliopsida</taxon>
        <taxon>Poales</taxon>
        <taxon>Poaceae</taxon>
        <taxon>BOP clade</taxon>
        <taxon>Oryzoideae</taxon>
        <taxon>Oryzeae</taxon>
        <taxon>Oryzinae</taxon>
        <taxon>Oryza</taxon>
    </lineage>
</organism>
<dbReference type="SUPFAM" id="SSF52540">
    <property type="entry name" value="P-loop containing nucleoside triphosphate hydrolases"/>
    <property type="match status" value="4"/>
</dbReference>
<dbReference type="Gene3D" id="1.10.10.820">
    <property type="match status" value="2"/>
</dbReference>
<keyword evidence="5" id="KW-0112">Calmodulin-binding</keyword>
<feature type="coiled-coil region" evidence="11">
    <location>
        <begin position="3828"/>
        <end position="3960"/>
    </location>
</feature>
<dbReference type="SMART" id="SM01132">
    <property type="entry name" value="DIL"/>
    <property type="match status" value="2"/>
</dbReference>
<dbReference type="eggNOG" id="KOG0160">
    <property type="taxonomic scope" value="Eukaryota"/>
</dbReference>
<dbReference type="Proteomes" id="UP000026962">
    <property type="component" value="Chromosome 1"/>
</dbReference>
<dbReference type="PRINTS" id="PR00193">
    <property type="entry name" value="MYOSINHEAVY"/>
</dbReference>
<dbReference type="PROSITE" id="PS51844">
    <property type="entry name" value="SH3_LIKE"/>
    <property type="match status" value="2"/>
</dbReference>
<evidence type="ECO:0000256" key="9">
    <source>
        <dbReference type="ARBA" id="ARBA00023203"/>
    </source>
</evidence>
<dbReference type="Gramene" id="OPUNC01G28480.1">
    <property type="protein sequence ID" value="OPUNC01G28480.1"/>
    <property type="gene ID" value="OPUNC01G28480"/>
</dbReference>
<dbReference type="CDD" id="cd15475">
    <property type="entry name" value="MyosinXI_CBD"/>
    <property type="match status" value="1"/>
</dbReference>
<dbReference type="InterPro" id="IPR000048">
    <property type="entry name" value="IQ_motif_EF-hand-BS"/>
</dbReference>
<feature type="compositionally biased region" description="Low complexity" evidence="12">
    <location>
        <begin position="4269"/>
        <end position="4284"/>
    </location>
</feature>
<keyword evidence="2" id="KW-0677">Repeat</keyword>
<feature type="coiled-coil region" evidence="11">
    <location>
        <begin position="978"/>
        <end position="1526"/>
    </location>
</feature>
<keyword evidence="9 10" id="KW-0009">Actin-binding</keyword>
<dbReference type="Gene3D" id="1.20.58.530">
    <property type="match status" value="2"/>
</dbReference>
<dbReference type="GO" id="GO:0000146">
    <property type="term" value="F:microfilament motor activity"/>
    <property type="evidence" value="ECO:0007669"/>
    <property type="project" value="TreeGrafter"/>
</dbReference>
<evidence type="ECO:0000256" key="6">
    <source>
        <dbReference type="ARBA" id="ARBA00023054"/>
    </source>
</evidence>
<feature type="coiled-coil region" evidence="11">
    <location>
        <begin position="4087"/>
        <end position="4170"/>
    </location>
</feature>
<evidence type="ECO:0000259" key="15">
    <source>
        <dbReference type="PROSITE" id="PS51844"/>
    </source>
</evidence>
<dbReference type="Pfam" id="PF00063">
    <property type="entry name" value="Myosin_head"/>
    <property type="match status" value="2"/>
</dbReference>
<keyword evidence="7 10" id="KW-0518">Myosin</keyword>
<feature type="domain" description="Myosin N-terminal SH3-like" evidence="15">
    <location>
        <begin position="2383"/>
        <end position="2432"/>
    </location>
</feature>
<keyword evidence="6 11" id="KW-0175">Coiled coil</keyword>
<evidence type="ECO:0000259" key="13">
    <source>
        <dbReference type="PROSITE" id="PS51126"/>
    </source>
</evidence>
<feature type="compositionally biased region" description="Basic and acidic residues" evidence="12">
    <location>
        <begin position="1"/>
        <end position="11"/>
    </location>
</feature>
<dbReference type="GO" id="GO:0005737">
    <property type="term" value="C:cytoplasm"/>
    <property type="evidence" value="ECO:0007669"/>
    <property type="project" value="TreeGrafter"/>
</dbReference>
<feature type="coiled-coil region" evidence="11">
    <location>
        <begin position="1555"/>
        <end position="1631"/>
    </location>
</feature>
<dbReference type="Gene3D" id="3.40.850.10">
    <property type="entry name" value="Kinesin motor domain"/>
    <property type="match status" value="2"/>
</dbReference>
<dbReference type="GO" id="GO:0030048">
    <property type="term" value="P:actin filament-based movement"/>
    <property type="evidence" value="ECO:0007669"/>
    <property type="project" value="UniProtKB-ARBA"/>
</dbReference>
<keyword evidence="8 10" id="KW-0505">Motor protein</keyword>
<feature type="binding site" evidence="10">
    <location>
        <begin position="258"/>
        <end position="265"/>
    </location>
    <ligand>
        <name>ATP</name>
        <dbReference type="ChEBI" id="CHEBI:30616"/>
    </ligand>
</feature>
<accession>A0A0E0JN73</accession>
<feature type="compositionally biased region" description="Low complexity" evidence="12">
    <location>
        <begin position="1940"/>
        <end position="1955"/>
    </location>
</feature>
<evidence type="ECO:0000256" key="10">
    <source>
        <dbReference type="PROSITE-ProRule" id="PRU00782"/>
    </source>
</evidence>
<dbReference type="Pfam" id="PF01843">
    <property type="entry name" value="DIL"/>
    <property type="match status" value="1"/>
</dbReference>
<comment type="similarity">
    <text evidence="1">Belongs to the TRAFAC class myosin-kinesin ATPase superfamily. Myosin family. Plant myosin class XI subfamily.</text>
</comment>
<evidence type="ECO:0008006" key="18">
    <source>
        <dbReference type="Google" id="ProtNLM"/>
    </source>
</evidence>
<dbReference type="InterPro" id="IPR037975">
    <property type="entry name" value="MyosinXI_CBD"/>
</dbReference>
<feature type="domain" description="Myosin motor" evidence="14">
    <location>
        <begin position="2437"/>
        <end position="3106"/>
    </location>
</feature>
<evidence type="ECO:0000256" key="4">
    <source>
        <dbReference type="ARBA" id="ARBA00022840"/>
    </source>
</evidence>
<dbReference type="InterPro" id="IPR004009">
    <property type="entry name" value="SH3_Myosin"/>
</dbReference>
<dbReference type="GO" id="GO:0016020">
    <property type="term" value="C:membrane"/>
    <property type="evidence" value="ECO:0007669"/>
    <property type="project" value="TreeGrafter"/>
</dbReference>
<evidence type="ECO:0000256" key="2">
    <source>
        <dbReference type="ARBA" id="ARBA00022737"/>
    </source>
</evidence>
<feature type="region of interest" description="Disordered" evidence="12">
    <location>
        <begin position="1936"/>
        <end position="2000"/>
    </location>
</feature>
<evidence type="ECO:0000256" key="5">
    <source>
        <dbReference type="ARBA" id="ARBA00022860"/>
    </source>
</evidence>
<evidence type="ECO:0000256" key="8">
    <source>
        <dbReference type="ARBA" id="ARBA00023175"/>
    </source>
</evidence>
<feature type="compositionally biased region" description="Polar residues" evidence="12">
    <location>
        <begin position="1982"/>
        <end position="1991"/>
    </location>
</feature>
<feature type="coiled-coil region" evidence="11">
    <location>
        <begin position="3251"/>
        <end position="3799"/>
    </location>
</feature>
<dbReference type="GO" id="GO:0016459">
    <property type="term" value="C:myosin complex"/>
    <property type="evidence" value="ECO:0007669"/>
    <property type="project" value="UniProtKB-KW"/>
</dbReference>
<dbReference type="FunFam" id="1.20.58.530:FF:000002">
    <property type="entry name" value="Class V myosin"/>
    <property type="match status" value="2"/>
</dbReference>
<dbReference type="GO" id="GO:0051015">
    <property type="term" value="F:actin filament binding"/>
    <property type="evidence" value="ECO:0007669"/>
    <property type="project" value="TreeGrafter"/>
</dbReference>
<dbReference type="InterPro" id="IPR002710">
    <property type="entry name" value="Dilute_dom"/>
</dbReference>
<dbReference type="Pfam" id="PF02736">
    <property type="entry name" value="Myosin_N"/>
    <property type="match status" value="2"/>
</dbReference>
<feature type="region of interest" description="Actin-binding" evidence="10">
    <location>
        <begin position="714"/>
        <end position="736"/>
    </location>
</feature>
<feature type="domain" description="Dilute" evidence="13">
    <location>
        <begin position="4399"/>
        <end position="4702"/>
    </location>
</feature>
<dbReference type="SMART" id="SM00242">
    <property type="entry name" value="MYSc"/>
    <property type="match status" value="2"/>
</dbReference>
<feature type="domain" description="Myosin N-terminal SH3-like" evidence="15">
    <location>
        <begin position="110"/>
        <end position="159"/>
    </location>
</feature>
<evidence type="ECO:0000313" key="17">
    <source>
        <dbReference type="Proteomes" id="UP000026962"/>
    </source>
</evidence>
<dbReference type="Gene3D" id="1.20.120.720">
    <property type="entry name" value="Myosin VI head, motor domain, U50 subdomain"/>
    <property type="match status" value="2"/>
</dbReference>